<dbReference type="Proteomes" id="UP000489600">
    <property type="component" value="Unassembled WGS sequence"/>
</dbReference>
<dbReference type="EMBL" id="CABITT030000003">
    <property type="protein sequence ID" value="VVA97996.1"/>
    <property type="molecule type" value="Genomic_DNA"/>
</dbReference>
<keyword evidence="1" id="KW-0472">Membrane</keyword>
<keyword evidence="1" id="KW-1133">Transmembrane helix</keyword>
<accession>A0A565BB01</accession>
<evidence type="ECO:0000313" key="3">
    <source>
        <dbReference type="Proteomes" id="UP000489600"/>
    </source>
</evidence>
<evidence type="ECO:0000313" key="2">
    <source>
        <dbReference type="EMBL" id="VVA97996.1"/>
    </source>
</evidence>
<dbReference type="AlphaFoldDB" id="A0A565BB01"/>
<sequence length="171" mass="18043">MRMILNLRSLVIRGGRSNFSGTAATRRNFAGLNGGDGGAVFTSSFGHPPSYPPSVARGCYANLYHGSSRIKADARISNAFLAAHYSTTNGAKAGDTPGAVLKHSYARRLAADVGVKVHNGLVTAAATAVIGGSVLLAVKIIYEMKKIIYEMTEDSMMKAEDFVAKNEDSEG</sequence>
<organism evidence="2 3">
    <name type="scientific">Arabis nemorensis</name>
    <dbReference type="NCBI Taxonomy" id="586526"/>
    <lineage>
        <taxon>Eukaryota</taxon>
        <taxon>Viridiplantae</taxon>
        <taxon>Streptophyta</taxon>
        <taxon>Embryophyta</taxon>
        <taxon>Tracheophyta</taxon>
        <taxon>Spermatophyta</taxon>
        <taxon>Magnoliopsida</taxon>
        <taxon>eudicotyledons</taxon>
        <taxon>Gunneridae</taxon>
        <taxon>Pentapetalae</taxon>
        <taxon>rosids</taxon>
        <taxon>malvids</taxon>
        <taxon>Brassicales</taxon>
        <taxon>Brassicaceae</taxon>
        <taxon>Arabideae</taxon>
        <taxon>Arabis</taxon>
    </lineage>
</organism>
<keyword evidence="1" id="KW-0812">Transmembrane</keyword>
<name>A0A565BB01_9BRAS</name>
<comment type="caution">
    <text evidence="2">The sequence shown here is derived from an EMBL/GenBank/DDBJ whole genome shotgun (WGS) entry which is preliminary data.</text>
</comment>
<reference evidence="2" key="1">
    <citation type="submission" date="2019-07" db="EMBL/GenBank/DDBJ databases">
        <authorList>
            <person name="Dittberner H."/>
        </authorList>
    </citation>
    <scope>NUCLEOTIDE SEQUENCE [LARGE SCALE GENOMIC DNA]</scope>
</reference>
<evidence type="ECO:0000256" key="1">
    <source>
        <dbReference type="SAM" id="Phobius"/>
    </source>
</evidence>
<feature type="transmembrane region" description="Helical" evidence="1">
    <location>
        <begin position="121"/>
        <end position="142"/>
    </location>
</feature>
<keyword evidence="3" id="KW-1185">Reference proteome</keyword>
<protein>
    <submittedName>
        <fullName evidence="2">Uncharacterized protein</fullName>
    </submittedName>
</protein>
<gene>
    <name evidence="2" type="ORF">ANE_LOCUS8441</name>
</gene>
<proteinExistence type="predicted"/>